<dbReference type="EMBL" id="JAODUO010001489">
    <property type="protein sequence ID" value="KAK2162988.1"/>
    <property type="molecule type" value="Genomic_DNA"/>
</dbReference>
<dbReference type="AlphaFoldDB" id="A0AAD9K2Q2"/>
<name>A0AAD9K2Q2_RIDPI</name>
<protein>
    <submittedName>
        <fullName evidence="1">Uncharacterized protein</fullName>
    </submittedName>
</protein>
<evidence type="ECO:0000313" key="1">
    <source>
        <dbReference type="EMBL" id="KAK2162988.1"/>
    </source>
</evidence>
<comment type="caution">
    <text evidence="1">The sequence shown here is derived from an EMBL/GenBank/DDBJ whole genome shotgun (WGS) entry which is preliminary data.</text>
</comment>
<gene>
    <name evidence="1" type="ORF">NP493_1492g00022</name>
</gene>
<organism evidence="1 2">
    <name type="scientific">Ridgeia piscesae</name>
    <name type="common">Tubeworm</name>
    <dbReference type="NCBI Taxonomy" id="27915"/>
    <lineage>
        <taxon>Eukaryota</taxon>
        <taxon>Metazoa</taxon>
        <taxon>Spiralia</taxon>
        <taxon>Lophotrochozoa</taxon>
        <taxon>Annelida</taxon>
        <taxon>Polychaeta</taxon>
        <taxon>Sedentaria</taxon>
        <taxon>Canalipalpata</taxon>
        <taxon>Sabellida</taxon>
        <taxon>Siboglinidae</taxon>
        <taxon>Ridgeia</taxon>
    </lineage>
</organism>
<dbReference type="SUPFAM" id="SSF57997">
    <property type="entry name" value="Tropomyosin"/>
    <property type="match status" value="1"/>
</dbReference>
<dbReference type="Proteomes" id="UP001209878">
    <property type="component" value="Unassembled WGS sequence"/>
</dbReference>
<sequence length="564" mass="63513">MADVLKNTNLCDDEDAHDELLVKQKRLVGECKKKQLHVEVKMKKNMADATVLTQLNRLRGEYVELKNSTRYQQSVLLIMQELSSRDKENSPDETAAVIQAKKQTSAESVQSLKNELHDSKTHIEELADTAEKYYAEYQTLLGQMEKCVRLAEEKRGRITQKQQEVQRRLTAIGSNISTKDDTGVCIQLKTDEYNSVQEALQGVQEALAESDTRLPKLKAECRDLQLEMEDVQGFLNDIRAVQKTLNCVRCQLNCVKCQLNCVKCQLNCVRCQLNCVKCQLNCVNCQLNCVRCQLNCVKCQSNCVRCQLNCVRCQLNCVKCQLNCVKCQLKCVRCQLNCVKCQLNCVRCQLNCVRCQLNCVKCPLNCVRCEAVEELLETVSEVRETNITGSSVTLQLSSPLCHHQQQHPPCTLTIHVSLTPSAGYKLQTVQVSPSTLDVKDIIATAVCNNDIRYLVYQVQAVWERDMPLWQEIETLREKFALDWLQTENVLTVLFGNEASIVVRLHINPAYPTSGDVSLLSAVGLPEGTTISQLQSLTREVIDVRGGGRSNSTPAFLASDFAIHI</sequence>
<reference evidence="1" key="1">
    <citation type="journal article" date="2023" name="Mol. Biol. Evol.">
        <title>Third-Generation Sequencing Reveals the Adaptive Role of the Epigenome in Three Deep-Sea Polychaetes.</title>
        <authorList>
            <person name="Perez M."/>
            <person name="Aroh O."/>
            <person name="Sun Y."/>
            <person name="Lan Y."/>
            <person name="Juniper S.K."/>
            <person name="Young C.R."/>
            <person name="Angers B."/>
            <person name="Qian P.Y."/>
        </authorList>
    </citation>
    <scope>NUCLEOTIDE SEQUENCE</scope>
    <source>
        <strain evidence="1">R07B-5</strain>
    </source>
</reference>
<keyword evidence="2" id="KW-1185">Reference proteome</keyword>
<evidence type="ECO:0000313" key="2">
    <source>
        <dbReference type="Proteomes" id="UP001209878"/>
    </source>
</evidence>
<accession>A0AAD9K2Q2</accession>
<proteinExistence type="predicted"/>